<dbReference type="InterPro" id="IPR039424">
    <property type="entry name" value="SBP_5"/>
</dbReference>
<dbReference type="EMBL" id="JBHUGH010000005">
    <property type="protein sequence ID" value="MFD1912170.1"/>
    <property type="molecule type" value="Genomic_DNA"/>
</dbReference>
<evidence type="ECO:0000313" key="7">
    <source>
        <dbReference type="EMBL" id="MFD1912170.1"/>
    </source>
</evidence>
<keyword evidence="8" id="KW-1185">Reference proteome</keyword>
<reference evidence="8" key="1">
    <citation type="journal article" date="2019" name="Int. J. Syst. Evol. Microbiol.">
        <title>The Global Catalogue of Microorganisms (GCM) 10K type strain sequencing project: providing services to taxonomists for standard genome sequencing and annotation.</title>
        <authorList>
            <consortium name="The Broad Institute Genomics Platform"/>
            <consortium name="The Broad Institute Genome Sequencing Center for Infectious Disease"/>
            <person name="Wu L."/>
            <person name="Ma J."/>
        </authorList>
    </citation>
    <scope>NUCLEOTIDE SEQUENCE [LARGE SCALE GENOMIC DNA]</scope>
    <source>
        <strain evidence="8">CGMCC 4.7242</strain>
    </source>
</reference>
<dbReference type="Pfam" id="PF00496">
    <property type="entry name" value="SBP_bac_5"/>
    <property type="match status" value="1"/>
</dbReference>
<evidence type="ECO:0000256" key="2">
    <source>
        <dbReference type="ARBA" id="ARBA00005695"/>
    </source>
</evidence>
<dbReference type="Gene3D" id="3.40.190.10">
    <property type="entry name" value="Periplasmic binding protein-like II"/>
    <property type="match status" value="1"/>
</dbReference>
<dbReference type="PANTHER" id="PTHR30290:SF9">
    <property type="entry name" value="OLIGOPEPTIDE-BINDING PROTEIN APPA"/>
    <property type="match status" value="1"/>
</dbReference>
<dbReference type="InterPro" id="IPR030678">
    <property type="entry name" value="Peptide/Ni-bd"/>
</dbReference>
<evidence type="ECO:0000256" key="4">
    <source>
        <dbReference type="ARBA" id="ARBA00022729"/>
    </source>
</evidence>
<sequence>MTDDISNTVRCGAVRRGALGLLCGAAFALHPVTPAWAQADDLIIALSTFSEETMTPWSGSGQRKTYLDVVYEYLTYAEPGTLETIPGLAESWEMSPDGKTWTFRLRQGVQFSGGYGEMTSADVAYSIERLIREDSRAGPASPMRRLIASVETPDDHTVVVNLNYPDFELAQGYFGAAQQLGIVSRAHFDAMGEAEAEARPIGTGAYELSSITRGSEIVMSLRDDIETHWRVQPEFPNIVFKVVPEESTRVAMLRTGEADIAPIGFDSIPSVRNAGLSIVSAEATWSPVVRFGGLIEGSENRYNPDAPWAIREVRQALNYAVDKQTIIDELFHGEATVAASDTPVPAWSDVEPYPYDPDMARQLLQEAGFGNGFDVTIRTFTTSPGAELPLMAEAVALYWQDIGVNAVIEPVDWSSLRTEWIEGRATNYVWTHRGFPFSSAANGLEAGFMSASVFASYSTPTLEAMIQEFSTEEDRALREAAFLEIGQHLRDEAVGVFIALANEPWGISDKVGEWNITTAYMWNFDQVTRAD</sequence>
<keyword evidence="3" id="KW-0813">Transport</keyword>
<accession>A0ABW4S411</accession>
<feature type="domain" description="Solute-binding protein family 5" evidence="6">
    <location>
        <begin position="84"/>
        <end position="437"/>
    </location>
</feature>
<dbReference type="PANTHER" id="PTHR30290">
    <property type="entry name" value="PERIPLASMIC BINDING COMPONENT OF ABC TRANSPORTER"/>
    <property type="match status" value="1"/>
</dbReference>
<dbReference type="CDD" id="cd00995">
    <property type="entry name" value="PBP2_NikA_DppA_OppA_like"/>
    <property type="match status" value="1"/>
</dbReference>
<dbReference type="RefSeq" id="WP_390260580.1">
    <property type="nucleotide sequence ID" value="NZ_JBHUGH010000005.1"/>
</dbReference>
<organism evidence="7 8">
    <name type="scientific">Halodurantibacterium flavum</name>
    <dbReference type="NCBI Taxonomy" id="1382802"/>
    <lineage>
        <taxon>Bacteria</taxon>
        <taxon>Pseudomonadati</taxon>
        <taxon>Pseudomonadota</taxon>
        <taxon>Alphaproteobacteria</taxon>
        <taxon>Rhodobacterales</taxon>
        <taxon>Paracoccaceae</taxon>
        <taxon>Halodurantibacterium</taxon>
    </lineage>
</organism>
<feature type="chain" id="PRO_5046243911" evidence="5">
    <location>
        <begin position="38"/>
        <end position="531"/>
    </location>
</feature>
<evidence type="ECO:0000256" key="1">
    <source>
        <dbReference type="ARBA" id="ARBA00004418"/>
    </source>
</evidence>
<feature type="signal peptide" evidence="5">
    <location>
        <begin position="1"/>
        <end position="37"/>
    </location>
</feature>
<evidence type="ECO:0000313" key="8">
    <source>
        <dbReference type="Proteomes" id="UP001597353"/>
    </source>
</evidence>
<evidence type="ECO:0000259" key="6">
    <source>
        <dbReference type="Pfam" id="PF00496"/>
    </source>
</evidence>
<comment type="subcellular location">
    <subcellularLocation>
        <location evidence="1">Periplasm</location>
    </subcellularLocation>
</comment>
<comment type="similarity">
    <text evidence="2">Belongs to the bacterial solute-binding protein 5 family.</text>
</comment>
<dbReference type="SUPFAM" id="SSF53850">
    <property type="entry name" value="Periplasmic binding protein-like II"/>
    <property type="match status" value="1"/>
</dbReference>
<comment type="caution">
    <text evidence="7">The sequence shown here is derived from an EMBL/GenBank/DDBJ whole genome shotgun (WGS) entry which is preliminary data.</text>
</comment>
<evidence type="ECO:0000256" key="5">
    <source>
        <dbReference type="SAM" id="SignalP"/>
    </source>
</evidence>
<protein>
    <submittedName>
        <fullName evidence="7">ABC transporter substrate-binding protein</fullName>
    </submittedName>
</protein>
<evidence type="ECO:0000256" key="3">
    <source>
        <dbReference type="ARBA" id="ARBA00022448"/>
    </source>
</evidence>
<dbReference type="PIRSF" id="PIRSF002741">
    <property type="entry name" value="MppA"/>
    <property type="match status" value="1"/>
</dbReference>
<dbReference type="InterPro" id="IPR000914">
    <property type="entry name" value="SBP_5_dom"/>
</dbReference>
<proteinExistence type="inferred from homology"/>
<dbReference type="Proteomes" id="UP001597353">
    <property type="component" value="Unassembled WGS sequence"/>
</dbReference>
<name>A0ABW4S411_9RHOB</name>
<gene>
    <name evidence="7" type="ORF">ACFSGJ_08075</name>
</gene>
<dbReference type="Gene3D" id="3.10.105.10">
    <property type="entry name" value="Dipeptide-binding Protein, Domain 3"/>
    <property type="match status" value="1"/>
</dbReference>
<keyword evidence="4 5" id="KW-0732">Signal</keyword>